<evidence type="ECO:0000256" key="1">
    <source>
        <dbReference type="SAM" id="MobiDB-lite"/>
    </source>
</evidence>
<protein>
    <submittedName>
        <fullName evidence="3">Uncharacterized protein</fullName>
    </submittedName>
</protein>
<reference evidence="3" key="1">
    <citation type="submission" date="2022-11" db="UniProtKB">
        <authorList>
            <consortium name="WormBaseParasite"/>
        </authorList>
    </citation>
    <scope>IDENTIFICATION</scope>
</reference>
<dbReference type="WBParaSite" id="Gr19_v10_g4695.t1">
    <property type="protein sequence ID" value="Gr19_v10_g4695.t1"/>
    <property type="gene ID" value="Gr19_v10_g4695"/>
</dbReference>
<organism evidence="2 3">
    <name type="scientific">Globodera rostochiensis</name>
    <name type="common">Golden nematode worm</name>
    <name type="synonym">Heterodera rostochiensis</name>
    <dbReference type="NCBI Taxonomy" id="31243"/>
    <lineage>
        <taxon>Eukaryota</taxon>
        <taxon>Metazoa</taxon>
        <taxon>Ecdysozoa</taxon>
        <taxon>Nematoda</taxon>
        <taxon>Chromadorea</taxon>
        <taxon>Rhabditida</taxon>
        <taxon>Tylenchina</taxon>
        <taxon>Tylenchomorpha</taxon>
        <taxon>Tylenchoidea</taxon>
        <taxon>Heteroderidae</taxon>
        <taxon>Heteroderinae</taxon>
        <taxon>Globodera</taxon>
    </lineage>
</organism>
<name>A0A914HWK7_GLORO</name>
<dbReference type="Proteomes" id="UP000887572">
    <property type="component" value="Unplaced"/>
</dbReference>
<evidence type="ECO:0000313" key="2">
    <source>
        <dbReference type="Proteomes" id="UP000887572"/>
    </source>
</evidence>
<evidence type="ECO:0000313" key="3">
    <source>
        <dbReference type="WBParaSite" id="Gr19_v10_g4695.t1"/>
    </source>
</evidence>
<proteinExistence type="predicted"/>
<keyword evidence="2" id="KW-1185">Reference proteome</keyword>
<dbReference type="AlphaFoldDB" id="A0A914HWK7"/>
<sequence length="293" mass="33616">MPFLLRRPDTMPSLDEWWEPPPQFQQQMPKQRLWRERRHSEDNGQSETAEAGVNAKWRVDLCVYKRHGFAAVPSLVAYARARVKHAHLCVGDRVRVLLVDINFIELYNAEGGSEPRGRAATRTTAFGQQKLLWHTSSSRAVVGQLHIGGRGIFRMVMFLTAQCVEELQSIRDWLRFLVVRQRIPHLVMGLQFSWATKQKRSRHAAFLVGTFECRLLSAGALDVSEMPEELICELSRNDVIIDAVLMPPPQSDKTSAQINENAMAVEQVKQQKNKWAVIKITKFQKLFKKVKNC</sequence>
<feature type="region of interest" description="Disordered" evidence="1">
    <location>
        <begin position="14"/>
        <end position="50"/>
    </location>
</feature>
<accession>A0A914HWK7</accession>